<reference evidence="1 2" key="1">
    <citation type="journal article" date="2013" name="Genome Biol. Evol.">
        <title>Genomic Diversity of "Deep Ecotype" Alteromonas macleodii Isolates: Evidence for Pan-Mediterranean Clonal Frames.</title>
        <authorList>
            <person name="Lopez-Perez M."/>
            <person name="Gonzaga A."/>
            <person name="Rodriguez-Valera F."/>
        </authorList>
    </citation>
    <scope>NUCLEOTIDE SEQUENCE [LARGE SCALE GENOMIC DNA]</scope>
    <source>
        <strain evidence="2">'English Channel 615'</strain>
        <plasmid evidence="2">Plasmid</plasmid>
    </source>
</reference>
<evidence type="ECO:0000313" key="1">
    <source>
        <dbReference type="EMBL" id="AGP79969.1"/>
    </source>
</evidence>
<protein>
    <submittedName>
        <fullName evidence="1">Uncharacterized protein</fullName>
    </submittedName>
</protein>
<geneLocation type="plasmid" evidence="1">
    <name>unnamed</name>
</geneLocation>
<proteinExistence type="predicted"/>
<dbReference type="KEGG" id="amh:I633_22746"/>
<dbReference type="HOGENOM" id="CLU_152371_0_0_6"/>
<dbReference type="AlphaFoldDB" id="S5ALE2"/>
<organism evidence="1 2">
    <name type="scientific">Alteromonas mediterranea 615</name>
    <dbReference type="NCBI Taxonomy" id="1300253"/>
    <lineage>
        <taxon>Bacteria</taxon>
        <taxon>Pseudomonadati</taxon>
        <taxon>Pseudomonadota</taxon>
        <taxon>Gammaproteobacteria</taxon>
        <taxon>Alteromonadales</taxon>
        <taxon>Alteromonadaceae</taxon>
        <taxon>Alteromonas/Salinimonas group</taxon>
        <taxon>Alteromonas</taxon>
    </lineage>
</organism>
<dbReference type="Proteomes" id="UP000014909">
    <property type="component" value="Plasmid unnamed"/>
</dbReference>
<evidence type="ECO:0000313" key="2">
    <source>
        <dbReference type="Proteomes" id="UP000014909"/>
    </source>
</evidence>
<sequence length="151" mass="17699">MYSSLNKKGKYMNAEAVLHQIYMRELDVKRQIKHNSKFDIFMNTGAYHLEFAVLSLAISKVNQELEDAGVDIESFIDSIHEYINDIMVDSMKGQNQVKEFDPNNPKEVEVSRYSSILKTVNDNLLNRYYNALEEKRKKEEIGRKVVQIYKK</sequence>
<dbReference type="PATRIC" id="fig|1300253.3.peg.4733"/>
<dbReference type="BioCyc" id="AMAC1300253:G12YX-3616-MONOMER"/>
<name>S5ALE2_9ALTE</name>
<accession>S5ALE2</accession>
<keyword evidence="1" id="KW-0614">Plasmid</keyword>
<dbReference type="EMBL" id="CP004847">
    <property type="protein sequence ID" value="AGP79969.1"/>
    <property type="molecule type" value="Genomic_DNA"/>
</dbReference>
<gene>
    <name evidence="1" type="ORF">I633_22746</name>
</gene>